<keyword evidence="2 4" id="KW-0238">DNA-binding</keyword>
<comment type="caution">
    <text evidence="6">The sequence shown here is derived from an EMBL/GenBank/DDBJ whole genome shotgun (WGS) entry which is preliminary data.</text>
</comment>
<protein>
    <submittedName>
        <fullName evidence="6">TetR/AcrR family transcriptional regulator</fullName>
    </submittedName>
</protein>
<dbReference type="EMBL" id="JAQFWQ010000047">
    <property type="protein sequence ID" value="MDA2812336.1"/>
    <property type="molecule type" value="Genomic_DNA"/>
</dbReference>
<dbReference type="Gene3D" id="1.10.357.10">
    <property type="entry name" value="Tetracycline Repressor, domain 2"/>
    <property type="match status" value="1"/>
</dbReference>
<organism evidence="6 7">
    <name type="scientific">Nocardiopsis endophytica</name>
    <dbReference type="NCBI Taxonomy" id="3018445"/>
    <lineage>
        <taxon>Bacteria</taxon>
        <taxon>Bacillati</taxon>
        <taxon>Actinomycetota</taxon>
        <taxon>Actinomycetes</taxon>
        <taxon>Streptosporangiales</taxon>
        <taxon>Nocardiopsidaceae</taxon>
        <taxon>Nocardiopsis</taxon>
    </lineage>
</organism>
<dbReference type="InterPro" id="IPR009057">
    <property type="entry name" value="Homeodomain-like_sf"/>
</dbReference>
<name>A0ABT4U5W0_9ACTN</name>
<keyword evidence="7" id="KW-1185">Reference proteome</keyword>
<evidence type="ECO:0000256" key="3">
    <source>
        <dbReference type="ARBA" id="ARBA00023163"/>
    </source>
</evidence>
<feature type="DNA-binding region" description="H-T-H motif" evidence="4">
    <location>
        <begin position="29"/>
        <end position="48"/>
    </location>
</feature>
<dbReference type="RefSeq" id="WP_270686871.1">
    <property type="nucleotide sequence ID" value="NZ_JAQFWQ010000047.1"/>
</dbReference>
<dbReference type="PANTHER" id="PTHR30055">
    <property type="entry name" value="HTH-TYPE TRANSCRIPTIONAL REGULATOR RUTR"/>
    <property type="match status" value="1"/>
</dbReference>
<feature type="domain" description="HTH tetR-type" evidence="5">
    <location>
        <begin position="6"/>
        <end position="66"/>
    </location>
</feature>
<dbReference type="Pfam" id="PF00440">
    <property type="entry name" value="TetR_N"/>
    <property type="match status" value="1"/>
</dbReference>
<dbReference type="InterPro" id="IPR041347">
    <property type="entry name" value="MftR_C"/>
</dbReference>
<reference evidence="6 7" key="1">
    <citation type="submission" date="2023-01" db="EMBL/GenBank/DDBJ databases">
        <title>Draft genome sequence of Nocardiopsis sp. RSe5-2 isolated from halophytes.</title>
        <authorList>
            <person name="Duangmal K."/>
            <person name="Chantavorakit T."/>
        </authorList>
    </citation>
    <scope>NUCLEOTIDE SEQUENCE [LARGE SCALE GENOMIC DNA]</scope>
    <source>
        <strain evidence="6 7">RSe5-2</strain>
    </source>
</reference>
<dbReference type="SUPFAM" id="SSF46689">
    <property type="entry name" value="Homeodomain-like"/>
    <property type="match status" value="1"/>
</dbReference>
<evidence type="ECO:0000256" key="4">
    <source>
        <dbReference type="PROSITE-ProRule" id="PRU00335"/>
    </source>
</evidence>
<evidence type="ECO:0000259" key="5">
    <source>
        <dbReference type="PROSITE" id="PS50977"/>
    </source>
</evidence>
<accession>A0ABT4U5W0</accession>
<dbReference type="InterPro" id="IPR023772">
    <property type="entry name" value="DNA-bd_HTH_TetR-type_CS"/>
</dbReference>
<proteinExistence type="predicted"/>
<dbReference type="InterPro" id="IPR050109">
    <property type="entry name" value="HTH-type_TetR-like_transc_reg"/>
</dbReference>
<sequence>MPRWEPGAAERLQASAFDLFEKKGFERTTVAEIARGAGLTPRTFFNHFTDKREVLFDLATRHRQEIIRRIAAGPDPHCPLDAVVHALKGAADTLFEHRRTAVIRREGIVGASPELRERELDKQAALTGAIAGALQDRGLDPEAAHFAAGAGMLVQRAAVEKWTRPEENRSLGELLDASLDALRATLER</sequence>
<evidence type="ECO:0000256" key="2">
    <source>
        <dbReference type="ARBA" id="ARBA00023125"/>
    </source>
</evidence>
<dbReference type="PROSITE" id="PS01081">
    <property type="entry name" value="HTH_TETR_1"/>
    <property type="match status" value="1"/>
</dbReference>
<dbReference type="Proteomes" id="UP001527866">
    <property type="component" value="Unassembled WGS sequence"/>
</dbReference>
<keyword evidence="3" id="KW-0804">Transcription</keyword>
<evidence type="ECO:0000256" key="1">
    <source>
        <dbReference type="ARBA" id="ARBA00023015"/>
    </source>
</evidence>
<evidence type="ECO:0000313" key="7">
    <source>
        <dbReference type="Proteomes" id="UP001527866"/>
    </source>
</evidence>
<dbReference type="PROSITE" id="PS50977">
    <property type="entry name" value="HTH_TETR_2"/>
    <property type="match status" value="1"/>
</dbReference>
<dbReference type="PANTHER" id="PTHR30055:SF238">
    <property type="entry name" value="MYCOFACTOCIN BIOSYNTHESIS TRANSCRIPTIONAL REGULATOR MFTR-RELATED"/>
    <property type="match status" value="1"/>
</dbReference>
<evidence type="ECO:0000313" key="6">
    <source>
        <dbReference type="EMBL" id="MDA2812336.1"/>
    </source>
</evidence>
<dbReference type="Pfam" id="PF17754">
    <property type="entry name" value="TetR_C_14"/>
    <property type="match status" value="1"/>
</dbReference>
<keyword evidence="1" id="KW-0805">Transcription regulation</keyword>
<dbReference type="InterPro" id="IPR001647">
    <property type="entry name" value="HTH_TetR"/>
</dbReference>
<gene>
    <name evidence="6" type="ORF">O4J56_16970</name>
</gene>
<dbReference type="PRINTS" id="PR00455">
    <property type="entry name" value="HTHTETR"/>
</dbReference>